<protein>
    <submittedName>
        <fullName evidence="2">Uncharacterized protein</fullName>
    </submittedName>
</protein>
<feature type="non-terminal residue" evidence="2">
    <location>
        <position position="1"/>
    </location>
</feature>
<name>A0AA40KGW6_9HYME</name>
<accession>A0AA40KGW6</accession>
<gene>
    <name evidence="2" type="ORF">K0M31_012682</name>
</gene>
<feature type="compositionally biased region" description="Basic and acidic residues" evidence="1">
    <location>
        <begin position="19"/>
        <end position="45"/>
    </location>
</feature>
<proteinExistence type="predicted"/>
<feature type="region of interest" description="Disordered" evidence="1">
    <location>
        <begin position="1"/>
        <end position="63"/>
    </location>
</feature>
<evidence type="ECO:0000313" key="3">
    <source>
        <dbReference type="Proteomes" id="UP001177670"/>
    </source>
</evidence>
<keyword evidence="3" id="KW-1185">Reference proteome</keyword>
<feature type="compositionally biased region" description="Basic and acidic residues" evidence="1">
    <location>
        <begin position="1"/>
        <end position="10"/>
    </location>
</feature>
<comment type="caution">
    <text evidence="2">The sequence shown here is derived from an EMBL/GenBank/DDBJ whole genome shotgun (WGS) entry which is preliminary data.</text>
</comment>
<sequence>IVLYAHDRRGIPTGVGEEGDARRRKVDDEKLRGDTLVHRPDKDRGNPLQPGPRGSPAETSGDVEIAINQRCKVEVLMARRRKGKVGLRDEKGTLCCDFG</sequence>
<dbReference type="AlphaFoldDB" id="A0AA40KGW6"/>
<reference evidence="2" key="1">
    <citation type="submission" date="2021-10" db="EMBL/GenBank/DDBJ databases">
        <title>Melipona bicolor Genome sequencing and assembly.</title>
        <authorList>
            <person name="Araujo N.S."/>
            <person name="Arias M.C."/>
        </authorList>
    </citation>
    <scope>NUCLEOTIDE SEQUENCE</scope>
    <source>
        <strain evidence="2">USP_2M_L1-L4_2017</strain>
        <tissue evidence="2">Whole body</tissue>
    </source>
</reference>
<organism evidence="2 3">
    <name type="scientific">Melipona bicolor</name>
    <dbReference type="NCBI Taxonomy" id="60889"/>
    <lineage>
        <taxon>Eukaryota</taxon>
        <taxon>Metazoa</taxon>
        <taxon>Ecdysozoa</taxon>
        <taxon>Arthropoda</taxon>
        <taxon>Hexapoda</taxon>
        <taxon>Insecta</taxon>
        <taxon>Pterygota</taxon>
        <taxon>Neoptera</taxon>
        <taxon>Endopterygota</taxon>
        <taxon>Hymenoptera</taxon>
        <taxon>Apocrita</taxon>
        <taxon>Aculeata</taxon>
        <taxon>Apoidea</taxon>
        <taxon>Anthophila</taxon>
        <taxon>Apidae</taxon>
        <taxon>Melipona</taxon>
    </lineage>
</organism>
<dbReference type="EMBL" id="JAHYIQ010000033">
    <property type="protein sequence ID" value="KAK1119953.1"/>
    <property type="molecule type" value="Genomic_DNA"/>
</dbReference>
<evidence type="ECO:0000256" key="1">
    <source>
        <dbReference type="SAM" id="MobiDB-lite"/>
    </source>
</evidence>
<dbReference type="Proteomes" id="UP001177670">
    <property type="component" value="Unassembled WGS sequence"/>
</dbReference>
<evidence type="ECO:0000313" key="2">
    <source>
        <dbReference type="EMBL" id="KAK1119953.1"/>
    </source>
</evidence>